<keyword evidence="1" id="KW-1133">Transmembrane helix</keyword>
<evidence type="ECO:0000256" key="1">
    <source>
        <dbReference type="SAM" id="Phobius"/>
    </source>
</evidence>
<comment type="caution">
    <text evidence="2">The sequence shown here is derived from an EMBL/GenBank/DDBJ whole genome shotgun (WGS) entry which is preliminary data.</text>
</comment>
<accession>A0ABS8MMJ0</accession>
<keyword evidence="3" id="KW-1185">Reference proteome</keyword>
<dbReference type="EMBL" id="JAJJMM010000001">
    <property type="protein sequence ID" value="MCC9066687.1"/>
    <property type="molecule type" value="Genomic_DNA"/>
</dbReference>
<organism evidence="2 3">
    <name type="scientific">Flavobacterium piscisymbiosum</name>
    <dbReference type="NCBI Taxonomy" id="2893753"/>
    <lineage>
        <taxon>Bacteria</taxon>
        <taxon>Pseudomonadati</taxon>
        <taxon>Bacteroidota</taxon>
        <taxon>Flavobacteriia</taxon>
        <taxon>Flavobacteriales</taxon>
        <taxon>Flavobacteriaceae</taxon>
        <taxon>Flavobacterium</taxon>
    </lineage>
</organism>
<keyword evidence="1" id="KW-0472">Membrane</keyword>
<reference evidence="2" key="1">
    <citation type="submission" date="2021-11" db="EMBL/GenBank/DDBJ databases">
        <title>Description of novel Flavobacterium species.</title>
        <authorList>
            <person name="Saticioglu I.B."/>
            <person name="Ay H."/>
            <person name="Altun S."/>
            <person name="Duman M."/>
        </authorList>
    </citation>
    <scope>NUCLEOTIDE SEQUENCE</scope>
    <source>
        <strain evidence="2">F-30</strain>
    </source>
</reference>
<dbReference type="RefSeq" id="WP_230040796.1">
    <property type="nucleotide sequence ID" value="NZ_JAJJMM010000001.1"/>
</dbReference>
<gene>
    <name evidence="2" type="ORF">LNP81_27155</name>
</gene>
<sequence length="200" mass="23777">MQRFNIYIKSKKFHWSTTLIIFTLILSLYIISVIKQNYFAPEKELFDEIILKSMLGLFILGFILKTIGLTKFKAINGKFSGFLEFYKDYIIIDQEKFKIDEITSIEISNNDYYGKLDRYTGFGPSLSNGINNQIVIRLNSEMTKSYNFELYNEYDMEKVEEELFYYYSKGKIDFFELAKILKIKSKTEIEEFRNQISLLK</sequence>
<name>A0ABS8MMJ0_9FLAO</name>
<feature type="transmembrane region" description="Helical" evidence="1">
    <location>
        <begin position="12"/>
        <end position="34"/>
    </location>
</feature>
<keyword evidence="1" id="KW-0812">Transmembrane</keyword>
<evidence type="ECO:0000313" key="3">
    <source>
        <dbReference type="Proteomes" id="UP001430679"/>
    </source>
</evidence>
<proteinExistence type="predicted"/>
<evidence type="ECO:0000313" key="2">
    <source>
        <dbReference type="EMBL" id="MCC9066687.1"/>
    </source>
</evidence>
<protein>
    <submittedName>
        <fullName evidence="2">Uncharacterized protein</fullName>
    </submittedName>
</protein>
<feature type="transmembrane region" description="Helical" evidence="1">
    <location>
        <begin position="49"/>
        <end position="68"/>
    </location>
</feature>
<dbReference type="Proteomes" id="UP001430679">
    <property type="component" value="Unassembled WGS sequence"/>
</dbReference>